<evidence type="ECO:0000313" key="2">
    <source>
        <dbReference type="EMBL" id="CAB4767811.1"/>
    </source>
</evidence>
<dbReference type="Gene3D" id="3.40.50.1820">
    <property type="entry name" value="alpha/beta hydrolase"/>
    <property type="match status" value="1"/>
</dbReference>
<dbReference type="InterPro" id="IPR000073">
    <property type="entry name" value="AB_hydrolase_1"/>
</dbReference>
<dbReference type="InterPro" id="IPR050471">
    <property type="entry name" value="AB_hydrolase"/>
</dbReference>
<dbReference type="Pfam" id="PF00561">
    <property type="entry name" value="Abhydrolase_1"/>
    <property type="match status" value="1"/>
</dbReference>
<gene>
    <name evidence="2" type="ORF">UFOPK2761_03200</name>
</gene>
<sequence>MTHPLFHRPFTRAVKVGSDATWAVTRLAVRSSLAVPRLAAGALGRRLVPEPPCGTVPPGRTMRLPGRGSTFVVDVPGPTPDAPVVVLLHGLACTAYLNWFPVLGSLSDRFRVVTFDQRWHGRGIVSEEFRIEDCADDVVAVLDALGICHAVLAGYSLGGFVAQETWHRHPDRVAGLVLASTARNGKGKLQERLFFDALAATMNPITRLAAAKVEQLAQSLPLTPDVELTDLTSWSLRQVRSTSGWAYPAVVNAVGHYDSSPWIGDVDVPTAVVVTEKDHAIPTRRQHKLAAAIPGAKVFSAPGGHASVVLDAGRWQPVFEAALEDVWTRAGADVASATHPLRDVSAG</sequence>
<accession>A0A6J6V6M1</accession>
<proteinExistence type="predicted"/>
<dbReference type="PANTHER" id="PTHR43433">
    <property type="entry name" value="HYDROLASE, ALPHA/BETA FOLD FAMILY PROTEIN"/>
    <property type="match status" value="1"/>
</dbReference>
<name>A0A6J6V6M1_9ZZZZ</name>
<dbReference type="SUPFAM" id="SSF53474">
    <property type="entry name" value="alpha/beta-Hydrolases"/>
    <property type="match status" value="1"/>
</dbReference>
<reference evidence="2" key="1">
    <citation type="submission" date="2020-05" db="EMBL/GenBank/DDBJ databases">
        <authorList>
            <person name="Chiriac C."/>
            <person name="Salcher M."/>
            <person name="Ghai R."/>
            <person name="Kavagutti S V."/>
        </authorList>
    </citation>
    <scope>NUCLEOTIDE SEQUENCE</scope>
</reference>
<dbReference type="PANTHER" id="PTHR43433:SF1">
    <property type="entry name" value="BLL5160 PROTEIN"/>
    <property type="match status" value="1"/>
</dbReference>
<protein>
    <submittedName>
        <fullName evidence="2">Unannotated protein</fullName>
    </submittedName>
</protein>
<dbReference type="EMBL" id="CAEZYQ010000040">
    <property type="protein sequence ID" value="CAB4767811.1"/>
    <property type="molecule type" value="Genomic_DNA"/>
</dbReference>
<evidence type="ECO:0000259" key="1">
    <source>
        <dbReference type="Pfam" id="PF00561"/>
    </source>
</evidence>
<dbReference type="InterPro" id="IPR029058">
    <property type="entry name" value="AB_hydrolase_fold"/>
</dbReference>
<organism evidence="2">
    <name type="scientific">freshwater metagenome</name>
    <dbReference type="NCBI Taxonomy" id="449393"/>
    <lineage>
        <taxon>unclassified sequences</taxon>
        <taxon>metagenomes</taxon>
        <taxon>ecological metagenomes</taxon>
    </lineage>
</organism>
<feature type="domain" description="AB hydrolase-1" evidence="1">
    <location>
        <begin position="83"/>
        <end position="308"/>
    </location>
</feature>
<dbReference type="AlphaFoldDB" id="A0A6J6V6M1"/>